<evidence type="ECO:0000313" key="2">
    <source>
        <dbReference type="EMBL" id="MFD0975988.1"/>
    </source>
</evidence>
<dbReference type="Proteomes" id="UP001597100">
    <property type="component" value="Unassembled WGS sequence"/>
</dbReference>
<feature type="signal peptide" evidence="1">
    <location>
        <begin position="1"/>
        <end position="21"/>
    </location>
</feature>
<name>A0ABW3IE19_9FLAO</name>
<dbReference type="RefSeq" id="WP_380737021.1">
    <property type="nucleotide sequence ID" value="NZ_JBHTJP010000032.1"/>
</dbReference>
<evidence type="ECO:0000313" key="3">
    <source>
        <dbReference type="Proteomes" id="UP001597100"/>
    </source>
</evidence>
<protein>
    <submittedName>
        <fullName evidence="2">Uncharacterized protein</fullName>
    </submittedName>
</protein>
<evidence type="ECO:0000256" key="1">
    <source>
        <dbReference type="SAM" id="SignalP"/>
    </source>
</evidence>
<keyword evidence="1" id="KW-0732">Signal</keyword>
<sequence length="118" mass="13650">MKIFKMLLLVCAISFSTLLTANPVERFADLNSISYEIEKILEESHYDIEEDLKVTIFFSISEDQRIQCLTVASGNEDVNYFIKKELENKLLLGEEWRKGVIYELTVDYADVVLKYAAI</sequence>
<organism evidence="2 3">
    <name type="scientific">Salinimicrobium gaetbulicola</name>
    <dbReference type="NCBI Taxonomy" id="999702"/>
    <lineage>
        <taxon>Bacteria</taxon>
        <taxon>Pseudomonadati</taxon>
        <taxon>Bacteroidota</taxon>
        <taxon>Flavobacteriia</taxon>
        <taxon>Flavobacteriales</taxon>
        <taxon>Flavobacteriaceae</taxon>
        <taxon>Salinimicrobium</taxon>
    </lineage>
</organism>
<comment type="caution">
    <text evidence="2">The sequence shown here is derived from an EMBL/GenBank/DDBJ whole genome shotgun (WGS) entry which is preliminary data.</text>
</comment>
<proteinExistence type="predicted"/>
<accession>A0ABW3IE19</accession>
<gene>
    <name evidence="2" type="ORF">ACFQ1G_04210</name>
</gene>
<reference evidence="3" key="1">
    <citation type="journal article" date="2019" name="Int. J. Syst. Evol. Microbiol.">
        <title>The Global Catalogue of Microorganisms (GCM) 10K type strain sequencing project: providing services to taxonomists for standard genome sequencing and annotation.</title>
        <authorList>
            <consortium name="The Broad Institute Genomics Platform"/>
            <consortium name="The Broad Institute Genome Sequencing Center for Infectious Disease"/>
            <person name="Wu L."/>
            <person name="Ma J."/>
        </authorList>
    </citation>
    <scope>NUCLEOTIDE SEQUENCE [LARGE SCALE GENOMIC DNA]</scope>
    <source>
        <strain evidence="3">CCUG 60898</strain>
    </source>
</reference>
<dbReference type="EMBL" id="JBHTJP010000032">
    <property type="protein sequence ID" value="MFD0975988.1"/>
    <property type="molecule type" value="Genomic_DNA"/>
</dbReference>
<feature type="chain" id="PRO_5045497305" evidence="1">
    <location>
        <begin position="22"/>
        <end position="118"/>
    </location>
</feature>
<keyword evidence="3" id="KW-1185">Reference proteome</keyword>